<keyword evidence="4" id="KW-0326">Glycosidase</keyword>
<dbReference type="SUPFAM" id="SSF75005">
    <property type="entry name" value="Arabinanase/levansucrase/invertase"/>
    <property type="match status" value="1"/>
</dbReference>
<keyword evidence="4" id="KW-0378">Hydrolase</keyword>
<dbReference type="PANTHER" id="PTHR34106">
    <property type="entry name" value="GLYCOSIDASE"/>
    <property type="match status" value="1"/>
</dbReference>
<keyword evidence="2" id="KW-0808">Transferase</keyword>
<reference evidence="4" key="1">
    <citation type="journal article" date="2020" name="mSystems">
        <title>Genome- and Community-Level Interaction Insights into Carbon Utilization and Element Cycling Functions of Hydrothermarchaeota in Hydrothermal Sediment.</title>
        <authorList>
            <person name="Zhou Z."/>
            <person name="Liu Y."/>
            <person name="Xu W."/>
            <person name="Pan J."/>
            <person name="Luo Z.H."/>
            <person name="Li M."/>
        </authorList>
    </citation>
    <scope>NUCLEOTIDE SEQUENCE [LARGE SCALE GENOMIC DNA]</scope>
    <source>
        <strain evidence="4">SpSt-1235</strain>
    </source>
</reference>
<gene>
    <name evidence="4" type="ORF">ENO10_05435</name>
</gene>
<dbReference type="Pfam" id="PF04041">
    <property type="entry name" value="Glyco_hydro_130"/>
    <property type="match status" value="1"/>
</dbReference>
<sequence length="346" mass="39151">MELARRNIHNPILKPADIRPSMEGMKIECLLNPGVFRFENKIWLLLRVAERPEQAANEVSFPVMKDEHIEIMRFRKDDPDLDATDPRVIKYKGKDYLTTLSHLRLVCSSDGLHFEEPDGYAPIFGKGPQETFGIEDCRVATMAEGYHLSYTKVAPEGVGVGYIFTRNWKDFDRRGMIFPPHNKDCAIFEVKVHGKYYALHRPSSPELGGNYMWIAQSPDLLHWGNHMCIATTRENSWDSARLGAGAAPVRTPEGWLEIYHGADLNNRYCLGALLLDIDDPSKVIARSEHPIMEPTAAYERTGFFGNVIFTNGQLVNGDILTIYYGASDEVICMADFSITDILSHLK</sequence>
<evidence type="ECO:0000256" key="2">
    <source>
        <dbReference type="ARBA" id="ARBA00022679"/>
    </source>
</evidence>
<name>A0A7C2M4X9_9FLAO</name>
<accession>A0A7C2M4X9</accession>
<dbReference type="PANTHER" id="PTHR34106:SF5">
    <property type="entry name" value="GLYCOSIDASE"/>
    <property type="match status" value="1"/>
</dbReference>
<evidence type="ECO:0000256" key="3">
    <source>
        <dbReference type="ARBA" id="ARBA00024356"/>
    </source>
</evidence>
<evidence type="ECO:0000256" key="1">
    <source>
        <dbReference type="ARBA" id="ARBA00022676"/>
    </source>
</evidence>
<dbReference type="PIRSF" id="PIRSF016202">
    <property type="entry name" value="PH1107"/>
    <property type="match status" value="1"/>
</dbReference>
<evidence type="ECO:0000313" key="4">
    <source>
        <dbReference type="EMBL" id="HER40644.1"/>
    </source>
</evidence>
<dbReference type="Proteomes" id="UP000885753">
    <property type="component" value="Unassembled WGS sequence"/>
</dbReference>
<protein>
    <submittedName>
        <fullName evidence="4">Glycosidase</fullName>
    </submittedName>
</protein>
<comment type="caution">
    <text evidence="4">The sequence shown here is derived from an EMBL/GenBank/DDBJ whole genome shotgun (WGS) entry which is preliminary data.</text>
</comment>
<comment type="similarity">
    <text evidence="3">Belongs to the glycosyl hydrolase 130 family.</text>
</comment>
<dbReference type="GO" id="GO:0016757">
    <property type="term" value="F:glycosyltransferase activity"/>
    <property type="evidence" value="ECO:0007669"/>
    <property type="project" value="UniProtKB-KW"/>
</dbReference>
<proteinExistence type="inferred from homology"/>
<dbReference type="InterPro" id="IPR007184">
    <property type="entry name" value="Mannoside_phosphorylase"/>
</dbReference>
<dbReference type="EMBL" id="DSEE01000400">
    <property type="protein sequence ID" value="HER40644.1"/>
    <property type="molecule type" value="Genomic_DNA"/>
</dbReference>
<dbReference type="AlphaFoldDB" id="A0A7C2M4X9"/>
<keyword evidence="1" id="KW-0328">Glycosyltransferase</keyword>
<organism evidence="4">
    <name type="scientific">Salinimicrobium catena</name>
    <dbReference type="NCBI Taxonomy" id="390640"/>
    <lineage>
        <taxon>Bacteria</taxon>
        <taxon>Pseudomonadati</taxon>
        <taxon>Bacteroidota</taxon>
        <taxon>Flavobacteriia</taxon>
        <taxon>Flavobacteriales</taxon>
        <taxon>Flavobacteriaceae</taxon>
        <taxon>Salinimicrobium</taxon>
    </lineage>
</organism>
<dbReference type="CDD" id="cd18612">
    <property type="entry name" value="GH130_Lin0857-like"/>
    <property type="match status" value="1"/>
</dbReference>
<dbReference type="GO" id="GO:0016798">
    <property type="term" value="F:hydrolase activity, acting on glycosyl bonds"/>
    <property type="evidence" value="ECO:0007669"/>
    <property type="project" value="UniProtKB-KW"/>
</dbReference>
<dbReference type="Gene3D" id="2.115.10.20">
    <property type="entry name" value="Glycosyl hydrolase domain, family 43"/>
    <property type="match status" value="1"/>
</dbReference>
<dbReference type="InterPro" id="IPR023296">
    <property type="entry name" value="Glyco_hydro_beta-prop_sf"/>
</dbReference>